<feature type="transmembrane region" description="Helical" evidence="1">
    <location>
        <begin position="58"/>
        <end position="76"/>
    </location>
</feature>
<dbReference type="EMBL" id="JH712677">
    <property type="protein sequence ID" value="EFO17319.2"/>
    <property type="molecule type" value="Genomic_DNA"/>
</dbReference>
<reference evidence="2" key="1">
    <citation type="submission" date="2012-04" db="EMBL/GenBank/DDBJ databases">
        <title>The Genome Sequence of Loa loa.</title>
        <authorList>
            <consortium name="The Broad Institute Genome Sequencing Platform"/>
            <consortium name="Broad Institute Genome Sequencing Center for Infectious Disease"/>
            <person name="Nutman T.B."/>
            <person name="Fink D.L."/>
            <person name="Russ C."/>
            <person name="Young S."/>
            <person name="Zeng Q."/>
            <person name="Gargeya S."/>
            <person name="Alvarado L."/>
            <person name="Berlin A."/>
            <person name="Chapman S.B."/>
            <person name="Chen Z."/>
            <person name="Freedman E."/>
            <person name="Gellesch M."/>
            <person name="Goldberg J."/>
            <person name="Griggs A."/>
            <person name="Gujja S."/>
            <person name="Heilman E.R."/>
            <person name="Heiman D."/>
            <person name="Howarth C."/>
            <person name="Mehta T."/>
            <person name="Neiman D."/>
            <person name="Pearson M."/>
            <person name="Roberts A."/>
            <person name="Saif S."/>
            <person name="Shea T."/>
            <person name="Shenoy N."/>
            <person name="Sisk P."/>
            <person name="Stolte C."/>
            <person name="Sykes S."/>
            <person name="White J."/>
            <person name="Yandava C."/>
            <person name="Haas B."/>
            <person name="Henn M.R."/>
            <person name="Nusbaum C."/>
            <person name="Birren B."/>
        </authorList>
    </citation>
    <scope>NUCLEOTIDE SEQUENCE [LARGE SCALE GENOMIC DNA]</scope>
</reference>
<keyword evidence="1" id="KW-0812">Transmembrane</keyword>
<dbReference type="RefSeq" id="XP_020301533.1">
    <property type="nucleotide sequence ID" value="XM_020448312.1"/>
</dbReference>
<keyword evidence="1" id="KW-1133">Transmembrane helix</keyword>
<accession>A0A1S0TNC3</accession>
<feature type="transmembrane region" description="Helical" evidence="1">
    <location>
        <begin position="34"/>
        <end position="52"/>
    </location>
</feature>
<dbReference type="CTD" id="9948633"/>
<dbReference type="KEGG" id="loa:LOAG_11181"/>
<organism evidence="2">
    <name type="scientific">Loa loa</name>
    <name type="common">Eye worm</name>
    <name type="synonym">Filaria loa</name>
    <dbReference type="NCBI Taxonomy" id="7209"/>
    <lineage>
        <taxon>Eukaryota</taxon>
        <taxon>Metazoa</taxon>
        <taxon>Ecdysozoa</taxon>
        <taxon>Nematoda</taxon>
        <taxon>Chromadorea</taxon>
        <taxon>Rhabditida</taxon>
        <taxon>Spirurina</taxon>
        <taxon>Spiruromorpha</taxon>
        <taxon>Filarioidea</taxon>
        <taxon>Onchocercidae</taxon>
        <taxon>Loa</taxon>
    </lineage>
</organism>
<evidence type="ECO:0000256" key="1">
    <source>
        <dbReference type="SAM" id="Phobius"/>
    </source>
</evidence>
<sequence length="131" mass="15284">MLFISNPLILERELNLEFDDGHNDYRKKCDKTKFVISGLFLYLLTSLLILVLNYPLSLTAIAFPIIVLIYTITILSDNRRRDLWPIIFVTFAGFILKLITITMFFIIYPLRNDDKTPKMIDTHKKPGLFGK</sequence>
<name>A0A1S0TNC3_LOALO</name>
<evidence type="ECO:0000313" key="2">
    <source>
        <dbReference type="EMBL" id="EFO17319.2"/>
    </source>
</evidence>
<dbReference type="AlphaFoldDB" id="A0A1S0TNC3"/>
<protein>
    <submittedName>
        <fullName evidence="2">Uncharacterized protein</fullName>
    </submittedName>
</protein>
<proteinExistence type="predicted"/>
<dbReference type="InParanoid" id="A0A1S0TNC3"/>
<gene>
    <name evidence="2" type="ORF">LOAG_11181</name>
</gene>
<dbReference type="GeneID" id="9948633"/>
<keyword evidence="1" id="KW-0472">Membrane</keyword>
<feature type="non-terminal residue" evidence="2">
    <location>
        <position position="131"/>
    </location>
</feature>
<feature type="transmembrane region" description="Helical" evidence="1">
    <location>
        <begin position="83"/>
        <end position="108"/>
    </location>
</feature>
<dbReference type="OrthoDB" id="5847726at2759"/>